<name>A0ABQ5HFZ0_9ASTR</name>
<dbReference type="Proteomes" id="UP001151760">
    <property type="component" value="Unassembled WGS sequence"/>
</dbReference>
<gene>
    <name evidence="2" type="ORF">Tco_1068453</name>
</gene>
<dbReference type="EMBL" id="BQNB010019575">
    <property type="protein sequence ID" value="GJT86736.1"/>
    <property type="molecule type" value="Genomic_DNA"/>
</dbReference>
<reference evidence="2" key="2">
    <citation type="submission" date="2022-01" db="EMBL/GenBank/DDBJ databases">
        <authorList>
            <person name="Yamashiro T."/>
            <person name="Shiraishi A."/>
            <person name="Satake H."/>
            <person name="Nakayama K."/>
        </authorList>
    </citation>
    <scope>NUCLEOTIDE SEQUENCE</scope>
</reference>
<proteinExistence type="predicted"/>
<feature type="compositionally biased region" description="Basic residues" evidence="1">
    <location>
        <begin position="60"/>
        <end position="70"/>
    </location>
</feature>
<evidence type="ECO:0000313" key="3">
    <source>
        <dbReference type="Proteomes" id="UP001151760"/>
    </source>
</evidence>
<comment type="caution">
    <text evidence="2">The sequence shown here is derived from an EMBL/GenBank/DDBJ whole genome shotgun (WGS) entry which is preliminary data.</text>
</comment>
<evidence type="ECO:0000256" key="1">
    <source>
        <dbReference type="SAM" id="MobiDB-lite"/>
    </source>
</evidence>
<accession>A0ABQ5HFZ0</accession>
<feature type="region of interest" description="Disordered" evidence="1">
    <location>
        <begin position="40"/>
        <end position="111"/>
    </location>
</feature>
<protein>
    <submittedName>
        <fullName evidence="2">Uncharacterized protein</fullName>
    </submittedName>
</protein>
<sequence>MSHQPITYHEISRVDLAPSGVGYPLPAHTYQLTKKAKEFKKHASPKLTTVPASPKEPTKKSKRVKRHAKKSTNAPIVGVVIEDTPGVSISKKKAPAKADRGKGIKLLSDASLLEDAQLKKALMKSRQETHKFQVNGSSEGANFESEVPDESKAKSSNTSEGTGVKPGVPDVSKAYSSESDNKSGGDSDDDNESDDNDDEGSENDDDSETDDENKEFDDEEYDDLYKDVNVRSKVTEHKEVRKGDVEMSDATRESGSKHSSFVSSKFASKFLILDNVPPVVDEVASMMNFKVRQEESSTQAPSLLLVPIMAIPKTSTIPATTVPPIIQPFTSILQQSPPTLEPTTEPSTTLIPALPDFSSLFGFDHRVSNLEKELS</sequence>
<feature type="region of interest" description="Disordered" evidence="1">
    <location>
        <begin position="123"/>
        <end position="257"/>
    </location>
</feature>
<evidence type="ECO:0000313" key="2">
    <source>
        <dbReference type="EMBL" id="GJT86736.1"/>
    </source>
</evidence>
<organism evidence="2 3">
    <name type="scientific">Tanacetum coccineum</name>
    <dbReference type="NCBI Taxonomy" id="301880"/>
    <lineage>
        <taxon>Eukaryota</taxon>
        <taxon>Viridiplantae</taxon>
        <taxon>Streptophyta</taxon>
        <taxon>Embryophyta</taxon>
        <taxon>Tracheophyta</taxon>
        <taxon>Spermatophyta</taxon>
        <taxon>Magnoliopsida</taxon>
        <taxon>eudicotyledons</taxon>
        <taxon>Gunneridae</taxon>
        <taxon>Pentapetalae</taxon>
        <taxon>asterids</taxon>
        <taxon>campanulids</taxon>
        <taxon>Asterales</taxon>
        <taxon>Asteraceae</taxon>
        <taxon>Asteroideae</taxon>
        <taxon>Anthemideae</taxon>
        <taxon>Anthemidinae</taxon>
        <taxon>Tanacetum</taxon>
    </lineage>
</organism>
<reference evidence="2" key="1">
    <citation type="journal article" date="2022" name="Int. J. Mol. Sci.">
        <title>Draft Genome of Tanacetum Coccineum: Genomic Comparison of Closely Related Tanacetum-Family Plants.</title>
        <authorList>
            <person name="Yamashiro T."/>
            <person name="Shiraishi A."/>
            <person name="Nakayama K."/>
            <person name="Satake H."/>
        </authorList>
    </citation>
    <scope>NUCLEOTIDE SEQUENCE</scope>
</reference>
<feature type="compositionally biased region" description="Basic and acidic residues" evidence="1">
    <location>
        <begin position="223"/>
        <end position="256"/>
    </location>
</feature>
<feature type="compositionally biased region" description="Acidic residues" evidence="1">
    <location>
        <begin position="186"/>
        <end position="222"/>
    </location>
</feature>
<keyword evidence="3" id="KW-1185">Reference proteome</keyword>